<gene>
    <name evidence="1" type="ORF">FF38_08405</name>
</gene>
<evidence type="ECO:0000313" key="2">
    <source>
        <dbReference type="Proteomes" id="UP000037069"/>
    </source>
</evidence>
<evidence type="ECO:0000313" key="1">
    <source>
        <dbReference type="EMBL" id="KNC21303.1"/>
    </source>
</evidence>
<dbReference type="EMBL" id="JRES01001641">
    <property type="protein sequence ID" value="KNC21303.1"/>
    <property type="molecule type" value="Genomic_DNA"/>
</dbReference>
<sequence>MSKDLSITITAPVPKELFTADRDFQSSLKLLQSFLGSMGVEDPPGITAKRLSHPPLTPPA</sequence>
<proteinExistence type="predicted"/>
<protein>
    <submittedName>
        <fullName evidence="1">Uncharacterized protein</fullName>
    </submittedName>
</protein>
<organism evidence="1 2">
    <name type="scientific">Lucilia cuprina</name>
    <name type="common">Green bottle fly</name>
    <name type="synonym">Australian sheep blowfly</name>
    <dbReference type="NCBI Taxonomy" id="7375"/>
    <lineage>
        <taxon>Eukaryota</taxon>
        <taxon>Metazoa</taxon>
        <taxon>Ecdysozoa</taxon>
        <taxon>Arthropoda</taxon>
        <taxon>Hexapoda</taxon>
        <taxon>Insecta</taxon>
        <taxon>Pterygota</taxon>
        <taxon>Neoptera</taxon>
        <taxon>Endopterygota</taxon>
        <taxon>Diptera</taxon>
        <taxon>Brachycera</taxon>
        <taxon>Muscomorpha</taxon>
        <taxon>Oestroidea</taxon>
        <taxon>Calliphoridae</taxon>
        <taxon>Luciliinae</taxon>
        <taxon>Lucilia</taxon>
    </lineage>
</organism>
<keyword evidence="2" id="KW-1185">Reference proteome</keyword>
<dbReference type="Proteomes" id="UP000037069">
    <property type="component" value="Unassembled WGS sequence"/>
</dbReference>
<dbReference type="AlphaFoldDB" id="A0A0L0BMY5"/>
<comment type="caution">
    <text evidence="1">The sequence shown here is derived from an EMBL/GenBank/DDBJ whole genome shotgun (WGS) entry which is preliminary data.</text>
</comment>
<accession>A0A0L0BMY5</accession>
<reference evidence="1 2" key="1">
    <citation type="journal article" date="2015" name="Nat. Commun.">
        <title>Lucilia cuprina genome unlocks parasitic fly biology to underpin future interventions.</title>
        <authorList>
            <person name="Anstead C.A."/>
            <person name="Korhonen P.K."/>
            <person name="Young N.D."/>
            <person name="Hall R.S."/>
            <person name="Jex A.R."/>
            <person name="Murali S.C."/>
            <person name="Hughes D.S."/>
            <person name="Lee S.F."/>
            <person name="Perry T."/>
            <person name="Stroehlein A.J."/>
            <person name="Ansell B.R."/>
            <person name="Breugelmans B."/>
            <person name="Hofmann A."/>
            <person name="Qu J."/>
            <person name="Dugan S."/>
            <person name="Lee S.L."/>
            <person name="Chao H."/>
            <person name="Dinh H."/>
            <person name="Han Y."/>
            <person name="Doddapaneni H.V."/>
            <person name="Worley K.C."/>
            <person name="Muzny D.M."/>
            <person name="Ioannidis P."/>
            <person name="Waterhouse R.M."/>
            <person name="Zdobnov E.M."/>
            <person name="James P.J."/>
            <person name="Bagnall N.H."/>
            <person name="Kotze A.C."/>
            <person name="Gibbs R.A."/>
            <person name="Richards S."/>
            <person name="Batterham P."/>
            <person name="Gasser R.B."/>
        </authorList>
    </citation>
    <scope>NUCLEOTIDE SEQUENCE [LARGE SCALE GENOMIC DNA]</scope>
    <source>
        <strain evidence="1 2">LS</strain>
        <tissue evidence="1">Full body</tissue>
    </source>
</reference>
<name>A0A0L0BMY5_LUCCU</name>